<evidence type="ECO:0000313" key="2">
    <source>
        <dbReference type="Proteomes" id="UP000277179"/>
    </source>
</evidence>
<sequence>MAGRYEISSARWAMIESIVPILNAWDAQGAMTVRCLTVSSGYCARAPNGGIFQSALGLGRLFVTVDDGLPLLRTGRLPGQLANYPEPMIVYVTTARVS</sequence>
<comment type="caution">
    <text evidence="1">The sequence shown here is derived from an EMBL/GenBank/DDBJ whole genome shotgun (WGS) entry which is preliminary data.</text>
</comment>
<accession>A0A3M4QJL8</accession>
<proteinExistence type="predicted"/>
<dbReference type="EMBL" id="RBRL01000120">
    <property type="protein sequence ID" value="RMQ90410.1"/>
    <property type="molecule type" value="Genomic_DNA"/>
</dbReference>
<reference evidence="1 2" key="1">
    <citation type="submission" date="2018-08" db="EMBL/GenBank/DDBJ databases">
        <title>Recombination of ecologically and evolutionarily significant loci maintains genetic cohesion in the Pseudomonas syringae species complex.</title>
        <authorList>
            <person name="Dillon M."/>
            <person name="Thakur S."/>
            <person name="Almeida R.N.D."/>
            <person name="Weir B.S."/>
            <person name="Guttman D.S."/>
        </authorList>
    </citation>
    <scope>NUCLEOTIDE SEQUENCE [LARGE SCALE GENOMIC DNA]</scope>
    <source>
        <strain evidence="1 2">ICMP 11288</strain>
    </source>
</reference>
<dbReference type="Proteomes" id="UP000277179">
    <property type="component" value="Unassembled WGS sequence"/>
</dbReference>
<protein>
    <submittedName>
        <fullName evidence="1">Uncharacterized protein</fullName>
    </submittedName>
</protein>
<name>A0A3M4QJL8_9PSED</name>
<evidence type="ECO:0000313" key="1">
    <source>
        <dbReference type="EMBL" id="RMQ90410.1"/>
    </source>
</evidence>
<gene>
    <name evidence="1" type="ORF">ALP97_200270</name>
</gene>
<dbReference type="AlphaFoldDB" id="A0A3M4QJL8"/>
<organism evidence="1 2">
    <name type="scientific">Pseudomonas salomonii</name>
    <dbReference type="NCBI Taxonomy" id="191391"/>
    <lineage>
        <taxon>Bacteria</taxon>
        <taxon>Pseudomonadati</taxon>
        <taxon>Pseudomonadota</taxon>
        <taxon>Gammaproteobacteria</taxon>
        <taxon>Pseudomonadales</taxon>
        <taxon>Pseudomonadaceae</taxon>
        <taxon>Pseudomonas</taxon>
    </lineage>
</organism>